<organism evidence="6 7">
    <name type="scientific">Varibaculum cambriense</name>
    <dbReference type="NCBI Taxonomy" id="184870"/>
    <lineage>
        <taxon>Bacteria</taxon>
        <taxon>Bacillati</taxon>
        <taxon>Actinomycetota</taxon>
        <taxon>Actinomycetes</taxon>
        <taxon>Actinomycetales</taxon>
        <taxon>Actinomycetaceae</taxon>
        <taxon>Varibaculum</taxon>
    </lineage>
</organism>
<dbReference type="Pfam" id="PF00733">
    <property type="entry name" value="Asn_synthase"/>
    <property type="match status" value="1"/>
</dbReference>
<dbReference type="PANTHER" id="PTHR43284:SF1">
    <property type="entry name" value="ASPARAGINE SYNTHETASE"/>
    <property type="match status" value="1"/>
</dbReference>
<dbReference type="Proteomes" id="UP000243201">
    <property type="component" value="Unassembled WGS sequence"/>
</dbReference>
<evidence type="ECO:0000259" key="5">
    <source>
        <dbReference type="Pfam" id="PF00733"/>
    </source>
</evidence>
<dbReference type="EMBL" id="PNGC01000002">
    <property type="protein sequence ID" value="PMB89338.1"/>
    <property type="molecule type" value="Genomic_DNA"/>
</dbReference>
<evidence type="ECO:0000256" key="4">
    <source>
        <dbReference type="ARBA" id="ARBA00048741"/>
    </source>
</evidence>
<dbReference type="InterPro" id="IPR029055">
    <property type="entry name" value="Ntn_hydrolases_N"/>
</dbReference>
<evidence type="ECO:0000313" key="6">
    <source>
        <dbReference type="EMBL" id="PMB89338.1"/>
    </source>
</evidence>
<evidence type="ECO:0000313" key="7">
    <source>
        <dbReference type="Proteomes" id="UP000243201"/>
    </source>
</evidence>
<dbReference type="EC" id="6.3.5.4" evidence="2"/>
<gene>
    <name evidence="6" type="ORF">CJ240_06120</name>
</gene>
<dbReference type="RefSeq" id="WP_102184370.1">
    <property type="nucleotide sequence ID" value="NZ_CAUPGC010000003.1"/>
</dbReference>
<evidence type="ECO:0000256" key="3">
    <source>
        <dbReference type="ARBA" id="ARBA00022888"/>
    </source>
</evidence>
<dbReference type="PANTHER" id="PTHR43284">
    <property type="entry name" value="ASPARAGINE SYNTHETASE (GLUTAMINE-HYDROLYZING)"/>
    <property type="match status" value="1"/>
</dbReference>
<comment type="catalytic activity">
    <reaction evidence="4">
        <text>L-aspartate + L-glutamine + ATP + H2O = L-asparagine + L-glutamate + AMP + diphosphate + H(+)</text>
        <dbReference type="Rhea" id="RHEA:12228"/>
        <dbReference type="ChEBI" id="CHEBI:15377"/>
        <dbReference type="ChEBI" id="CHEBI:15378"/>
        <dbReference type="ChEBI" id="CHEBI:29985"/>
        <dbReference type="ChEBI" id="CHEBI:29991"/>
        <dbReference type="ChEBI" id="CHEBI:30616"/>
        <dbReference type="ChEBI" id="CHEBI:33019"/>
        <dbReference type="ChEBI" id="CHEBI:58048"/>
        <dbReference type="ChEBI" id="CHEBI:58359"/>
        <dbReference type="ChEBI" id="CHEBI:456215"/>
        <dbReference type="EC" id="6.3.5.4"/>
    </reaction>
</comment>
<keyword evidence="7" id="KW-1185">Reference proteome</keyword>
<dbReference type="SUPFAM" id="SSF56235">
    <property type="entry name" value="N-terminal nucleophile aminohydrolases (Ntn hydrolases)"/>
    <property type="match status" value="1"/>
</dbReference>
<sequence length="528" mass="59896">MSTNWSHLGSGTTETVQVKTLLAVDTSPLRDGIEPDSCMKMRQNWAALQIGDHGAILATDPLRSFPLYWAKTKDGVMISDSCFVLAKKTGARPNRKALGYMRFTGFCPGEETFFEGISCLSPGTILHLDSTGKELSRTFYDDNSFAVKPAITDELFFQKELEKNLDLVMDRMLGSIGSSRILLPLSGGLDSRLLATWLANHQVNNVLAFTYGESANQPEAKISREVASRLGIPFEFVELSSQRVYRYWQRKETAELLRYASSGNALPHIQDFIALQTLLDKGQASPGDVVLPGHTVVGNMHNLELLEQTPVSLKDIARAVIGHHMGLRYFRPPQSIRDQMRSDLQHLADHLHFDGSARSTQRLVEAFNLHERQTKYINNSMKIYEYLGLRWALPMLDREFARCWFSGAVELTADREFYGRWINSLYDTKAGKSDPLYGVSRLPMPGFIRPLAIKLARLSHFDVLVSHIRSVHLTMQHPLGFTKYLPKMNRIELAARLLFEGPILGIWTRKFLNDTWHQDLDIFHRARK</sequence>
<feature type="domain" description="Asparagine synthetase" evidence="5">
    <location>
        <begin position="185"/>
        <end position="247"/>
    </location>
</feature>
<reference evidence="6 7" key="1">
    <citation type="submission" date="2017-09" db="EMBL/GenBank/DDBJ databases">
        <title>Bacterial strain isolated from the female urinary microbiota.</title>
        <authorList>
            <person name="Thomas-White K."/>
            <person name="Kumar N."/>
            <person name="Forster S."/>
            <person name="Putonti C."/>
            <person name="Lawley T."/>
            <person name="Wolfe A.J."/>
        </authorList>
    </citation>
    <scope>NUCLEOTIDE SEQUENCE [LARGE SCALE GENOMIC DNA]</scope>
    <source>
        <strain evidence="6 7">UMB0744</strain>
    </source>
</reference>
<keyword evidence="3" id="KW-0061">Asparagine biosynthesis</keyword>
<evidence type="ECO:0000256" key="2">
    <source>
        <dbReference type="ARBA" id="ARBA00012737"/>
    </source>
</evidence>
<comment type="pathway">
    <text evidence="1">Amino-acid biosynthesis; L-asparagine biosynthesis; L-asparagine from L-aspartate (L-Gln route): step 1/1.</text>
</comment>
<dbReference type="Gene3D" id="3.40.50.620">
    <property type="entry name" value="HUPs"/>
    <property type="match status" value="1"/>
</dbReference>
<protein>
    <recommendedName>
        <fullName evidence="2">asparagine synthase (glutamine-hydrolyzing)</fullName>
        <ecNumber evidence="2">6.3.5.4</ecNumber>
    </recommendedName>
</protein>
<proteinExistence type="predicted"/>
<dbReference type="InterPro" id="IPR051786">
    <property type="entry name" value="ASN_synthetase/amidase"/>
</dbReference>
<keyword evidence="3" id="KW-0028">Amino-acid biosynthesis</keyword>
<evidence type="ECO:0000256" key="1">
    <source>
        <dbReference type="ARBA" id="ARBA00005187"/>
    </source>
</evidence>
<name>A0ABX4UNR1_9ACTO</name>
<comment type="caution">
    <text evidence="6">The sequence shown here is derived from an EMBL/GenBank/DDBJ whole genome shotgun (WGS) entry which is preliminary data.</text>
</comment>
<dbReference type="SUPFAM" id="SSF52402">
    <property type="entry name" value="Adenine nucleotide alpha hydrolases-like"/>
    <property type="match status" value="1"/>
</dbReference>
<accession>A0ABX4UNR1</accession>
<dbReference type="InterPro" id="IPR014729">
    <property type="entry name" value="Rossmann-like_a/b/a_fold"/>
</dbReference>
<dbReference type="InterPro" id="IPR001962">
    <property type="entry name" value="Asn_synthase"/>
</dbReference>